<evidence type="ECO:0000313" key="1">
    <source>
        <dbReference type="EMBL" id="CCF33388.1"/>
    </source>
</evidence>
<dbReference type="Proteomes" id="UP000007174">
    <property type="component" value="Unassembled WGS sequence"/>
</dbReference>
<organism evidence="1 2">
    <name type="scientific">Colletotrichum higginsianum (strain IMI 349063)</name>
    <name type="common">Crucifer anthracnose fungus</name>
    <dbReference type="NCBI Taxonomy" id="759273"/>
    <lineage>
        <taxon>Eukaryota</taxon>
        <taxon>Fungi</taxon>
        <taxon>Dikarya</taxon>
        <taxon>Ascomycota</taxon>
        <taxon>Pezizomycotina</taxon>
        <taxon>Sordariomycetes</taxon>
        <taxon>Hypocreomycetidae</taxon>
        <taxon>Glomerellales</taxon>
        <taxon>Glomerellaceae</taxon>
        <taxon>Colletotrichum</taxon>
        <taxon>Colletotrichum destructivum species complex</taxon>
    </lineage>
</organism>
<dbReference type="AlphaFoldDB" id="H1UZI7"/>
<gene>
    <name evidence="1" type="ORF">CH063_05591</name>
</gene>
<evidence type="ECO:0000313" key="2">
    <source>
        <dbReference type="Proteomes" id="UP000007174"/>
    </source>
</evidence>
<proteinExistence type="predicted"/>
<reference evidence="2" key="1">
    <citation type="journal article" date="2012" name="Nat. Genet.">
        <title>Lifestyle transitions in plant pathogenic Colletotrichum fungi deciphered by genome and transcriptome analyses.</title>
        <authorList>
            <person name="O'Connell R.J."/>
            <person name="Thon M.R."/>
            <person name="Hacquard S."/>
            <person name="Amyotte S.G."/>
            <person name="Kleemann J."/>
            <person name="Torres M.F."/>
            <person name="Damm U."/>
            <person name="Buiate E.A."/>
            <person name="Epstein L."/>
            <person name="Alkan N."/>
            <person name="Altmueller J."/>
            <person name="Alvarado-Balderrama L."/>
            <person name="Bauser C.A."/>
            <person name="Becker C."/>
            <person name="Birren B.W."/>
            <person name="Chen Z."/>
            <person name="Choi J."/>
            <person name="Crouch J.A."/>
            <person name="Duvick J.P."/>
            <person name="Farman M.A."/>
            <person name="Gan P."/>
            <person name="Heiman D."/>
            <person name="Henrissat B."/>
            <person name="Howard R.J."/>
            <person name="Kabbage M."/>
            <person name="Koch C."/>
            <person name="Kracher B."/>
            <person name="Kubo Y."/>
            <person name="Law A.D."/>
            <person name="Lebrun M.-H."/>
            <person name="Lee Y.-H."/>
            <person name="Miyara I."/>
            <person name="Moore N."/>
            <person name="Neumann U."/>
            <person name="Nordstroem K."/>
            <person name="Panaccione D.G."/>
            <person name="Panstruga R."/>
            <person name="Place M."/>
            <person name="Proctor R.H."/>
            <person name="Prusky D."/>
            <person name="Rech G."/>
            <person name="Reinhardt R."/>
            <person name="Rollins J.A."/>
            <person name="Rounsley S."/>
            <person name="Schardl C.L."/>
            <person name="Schwartz D.C."/>
            <person name="Shenoy N."/>
            <person name="Shirasu K."/>
            <person name="Sikhakolli U.R."/>
            <person name="Stueber K."/>
            <person name="Sukno S.A."/>
            <person name="Sweigard J.A."/>
            <person name="Takano Y."/>
            <person name="Takahara H."/>
            <person name="Trail F."/>
            <person name="van der Does H.C."/>
            <person name="Voll L.M."/>
            <person name="Will I."/>
            <person name="Young S."/>
            <person name="Zeng Q."/>
            <person name="Zhang J."/>
            <person name="Zhou S."/>
            <person name="Dickman M.B."/>
            <person name="Schulze-Lefert P."/>
            <person name="Ver Loren van Themaat E."/>
            <person name="Ma L.-J."/>
            <person name="Vaillancourt L.J."/>
        </authorList>
    </citation>
    <scope>NUCLEOTIDE SEQUENCE [LARGE SCALE GENOMIC DNA]</scope>
    <source>
        <strain evidence="2">IMI 349063</strain>
    </source>
</reference>
<name>H1UZI7_COLHI</name>
<sequence>MLHCPFQEQLSHQKSNDCLSGSNRRALNVDVYFLSGLAYMLTFIRSEKNCILLQWVGFGDVESARRGEQKYAAAYEPH</sequence>
<protein>
    <submittedName>
        <fullName evidence="1">Uncharacterized protein</fullName>
    </submittedName>
</protein>
<accession>H1UZI7</accession>
<dbReference type="HOGENOM" id="CLU_2621904_0_0_1"/>
<dbReference type="EMBL" id="CACQ02000738">
    <property type="protein sequence ID" value="CCF33388.1"/>
    <property type="molecule type" value="Genomic_DNA"/>
</dbReference>